<dbReference type="Pfam" id="PF03350">
    <property type="entry name" value="UPF0114"/>
    <property type="match status" value="1"/>
</dbReference>
<dbReference type="Proteomes" id="UP000025238">
    <property type="component" value="Chromosome"/>
</dbReference>
<gene>
    <name evidence="2" type="ORF">UIB01_13300</name>
</gene>
<dbReference type="RefSeq" id="WP_015278137.1">
    <property type="nucleotide sequence ID" value="NZ_JAAMRC010000005.1"/>
</dbReference>
<evidence type="ECO:0000313" key="2">
    <source>
        <dbReference type="EMBL" id="AHY43400.1"/>
    </source>
</evidence>
<keyword evidence="1" id="KW-0472">Membrane</keyword>
<protein>
    <recommendedName>
        <fullName evidence="4">YqhA family protein</fullName>
    </recommendedName>
</protein>
<evidence type="ECO:0008006" key="4">
    <source>
        <dbReference type="Google" id="ProtNLM"/>
    </source>
</evidence>
<sequence>MIERVFRSSRFMVWVAVVICAVSSLLLYGASVNIIWNTALDVVRDIPVSADDGKSLAVRLLKLLDLLLIAITFQIMAVNLYRLFIRPVSDDDRESQNPLDIKSFHDLKITVSQVAVVLLVVLFLEQAVEIGATIATLYFGAAIGIIILASVFAWKNMKD</sequence>
<proteinExistence type="predicted"/>
<name>A0A023WUK0_STUST</name>
<reference evidence="2 3" key="1">
    <citation type="submission" date="2014-03" db="EMBL/GenBank/DDBJ databases">
        <title>Complete genome sequence of Pseudomonas stutzeri 19SMN4.</title>
        <authorList>
            <person name="Brunet-Galmes I."/>
            <person name="Nogales B."/>
            <person name="Busquets A."/>
            <person name="Pena A."/>
            <person name="Gomila M."/>
            <person name="Garcia-Valdes E."/>
            <person name="Lalucat J."/>
            <person name="Bennasar A."/>
            <person name="Bosch R."/>
        </authorList>
    </citation>
    <scope>NUCLEOTIDE SEQUENCE [LARGE SCALE GENOMIC DNA]</scope>
    <source>
        <strain evidence="2 3">19SMN4</strain>
    </source>
</reference>
<dbReference type="PIRSF" id="PIRSF026509">
    <property type="entry name" value="UCP026509"/>
    <property type="match status" value="1"/>
</dbReference>
<dbReference type="AlphaFoldDB" id="A0A023WUK0"/>
<feature type="transmembrane region" description="Helical" evidence="1">
    <location>
        <begin position="106"/>
        <end position="124"/>
    </location>
</feature>
<feature type="transmembrane region" description="Helical" evidence="1">
    <location>
        <begin position="12"/>
        <end position="36"/>
    </location>
</feature>
<dbReference type="InterPro" id="IPR005134">
    <property type="entry name" value="UPF0114"/>
</dbReference>
<dbReference type="EMBL" id="CP007509">
    <property type="protein sequence ID" value="AHY43400.1"/>
    <property type="molecule type" value="Genomic_DNA"/>
</dbReference>
<dbReference type="PATRIC" id="fig|316.97.peg.2658"/>
<keyword evidence="1" id="KW-0812">Transmembrane</keyword>
<keyword evidence="1" id="KW-1133">Transmembrane helix</keyword>
<feature type="transmembrane region" description="Helical" evidence="1">
    <location>
        <begin position="130"/>
        <end position="154"/>
    </location>
</feature>
<feature type="transmembrane region" description="Helical" evidence="1">
    <location>
        <begin position="66"/>
        <end position="85"/>
    </location>
</feature>
<evidence type="ECO:0000313" key="3">
    <source>
        <dbReference type="Proteomes" id="UP000025238"/>
    </source>
</evidence>
<evidence type="ECO:0000256" key="1">
    <source>
        <dbReference type="SAM" id="Phobius"/>
    </source>
</evidence>
<dbReference type="KEGG" id="pstu:UIB01_13300"/>
<organism evidence="2 3">
    <name type="scientific">Stutzerimonas stutzeri</name>
    <name type="common">Pseudomonas stutzeri</name>
    <dbReference type="NCBI Taxonomy" id="316"/>
    <lineage>
        <taxon>Bacteria</taxon>
        <taxon>Pseudomonadati</taxon>
        <taxon>Pseudomonadota</taxon>
        <taxon>Gammaproteobacteria</taxon>
        <taxon>Pseudomonadales</taxon>
        <taxon>Pseudomonadaceae</taxon>
        <taxon>Stutzerimonas</taxon>
    </lineage>
</organism>
<accession>A0A023WUK0</accession>